<protein>
    <submittedName>
        <fullName evidence="2">Alpha/beta hydrolase</fullName>
    </submittedName>
</protein>
<organism evidence="2 3">
    <name type="scientific">Xanthocytophaga flava</name>
    <dbReference type="NCBI Taxonomy" id="3048013"/>
    <lineage>
        <taxon>Bacteria</taxon>
        <taxon>Pseudomonadati</taxon>
        <taxon>Bacteroidota</taxon>
        <taxon>Cytophagia</taxon>
        <taxon>Cytophagales</taxon>
        <taxon>Rhodocytophagaceae</taxon>
        <taxon>Xanthocytophaga</taxon>
    </lineage>
</organism>
<dbReference type="InterPro" id="IPR000073">
    <property type="entry name" value="AB_hydrolase_1"/>
</dbReference>
<dbReference type="AlphaFoldDB" id="A0AAE3UA57"/>
<dbReference type="Gene3D" id="3.40.50.1820">
    <property type="entry name" value="alpha/beta hydrolase"/>
    <property type="match status" value="1"/>
</dbReference>
<evidence type="ECO:0000313" key="2">
    <source>
        <dbReference type="EMBL" id="MDJ1485176.1"/>
    </source>
</evidence>
<proteinExistence type="predicted"/>
<name>A0AAE3UA57_9BACT</name>
<sequence length="268" mass="29818">MKKTIIFMHGMFQNPKSWEKWIAYFTERDFNCIAPAWPDHAGEPYQLRDNPPASLGDLMLEEVITALEGPIRAAGGSSLDVNEKPILIGHSVGGLLTQIFVNNNLASLGIPICSVAPNMMMTFDWPFFKNVASITNLFKGDQIFRQTPESFHHTFCNTLNAADAQQAYLQTATHDSRNVLRGCLGSSGHVDLDMPHVPLLFIGAKEDHIIPPDLVEKNCKAYTDSDSQTSCQIFSNRSHFICGEPGWEEVASFAYEWIETQLAQVAVV</sequence>
<gene>
    <name evidence="2" type="ORF">QNI16_32050</name>
</gene>
<evidence type="ECO:0000259" key="1">
    <source>
        <dbReference type="Pfam" id="PF12697"/>
    </source>
</evidence>
<keyword evidence="2" id="KW-0378">Hydrolase</keyword>
<evidence type="ECO:0000313" key="3">
    <source>
        <dbReference type="Proteomes" id="UP001241110"/>
    </source>
</evidence>
<dbReference type="Proteomes" id="UP001241110">
    <property type="component" value="Unassembled WGS sequence"/>
</dbReference>
<feature type="domain" description="AB hydrolase-1" evidence="1">
    <location>
        <begin position="5"/>
        <end position="241"/>
    </location>
</feature>
<dbReference type="PANTHER" id="PTHR43194:SF2">
    <property type="entry name" value="PEROXISOMAL MEMBRANE PROTEIN LPX1"/>
    <property type="match status" value="1"/>
</dbReference>
<comment type="caution">
    <text evidence="2">The sequence shown here is derived from an EMBL/GenBank/DDBJ whole genome shotgun (WGS) entry which is preliminary data.</text>
</comment>
<reference evidence="2" key="1">
    <citation type="submission" date="2023-05" db="EMBL/GenBank/DDBJ databases">
        <authorList>
            <person name="Zhang X."/>
        </authorList>
    </citation>
    <scope>NUCLEOTIDE SEQUENCE</scope>
    <source>
        <strain evidence="2">YF14B1</strain>
    </source>
</reference>
<dbReference type="InterPro" id="IPR029058">
    <property type="entry name" value="AB_hydrolase_fold"/>
</dbReference>
<dbReference type="InterPro" id="IPR050228">
    <property type="entry name" value="Carboxylesterase_BioH"/>
</dbReference>
<dbReference type="SUPFAM" id="SSF53474">
    <property type="entry name" value="alpha/beta-Hydrolases"/>
    <property type="match status" value="1"/>
</dbReference>
<dbReference type="PANTHER" id="PTHR43194">
    <property type="entry name" value="HYDROLASE ALPHA/BETA FOLD FAMILY"/>
    <property type="match status" value="1"/>
</dbReference>
<dbReference type="GO" id="GO:0016787">
    <property type="term" value="F:hydrolase activity"/>
    <property type="evidence" value="ECO:0007669"/>
    <property type="project" value="UniProtKB-KW"/>
</dbReference>
<dbReference type="Pfam" id="PF12697">
    <property type="entry name" value="Abhydrolase_6"/>
    <property type="match status" value="1"/>
</dbReference>
<dbReference type="EMBL" id="JASJOS010000018">
    <property type="protein sequence ID" value="MDJ1485176.1"/>
    <property type="molecule type" value="Genomic_DNA"/>
</dbReference>
<dbReference type="RefSeq" id="WP_313987372.1">
    <property type="nucleotide sequence ID" value="NZ_JASJOS010000018.1"/>
</dbReference>
<accession>A0AAE3UA57</accession>